<protein>
    <submittedName>
        <fullName evidence="2">Assembly protein</fullName>
    </submittedName>
</protein>
<organism evidence="2 3">
    <name type="scientific">Vibrio parahaemolyticus</name>
    <dbReference type="NCBI Taxonomy" id="670"/>
    <lineage>
        <taxon>Bacteria</taxon>
        <taxon>Pseudomonadati</taxon>
        <taxon>Pseudomonadota</taxon>
        <taxon>Gammaproteobacteria</taxon>
        <taxon>Vibrionales</taxon>
        <taxon>Vibrionaceae</taxon>
        <taxon>Vibrio</taxon>
    </lineage>
</organism>
<feature type="region of interest" description="Disordered" evidence="1">
    <location>
        <begin position="26"/>
        <end position="52"/>
    </location>
</feature>
<feature type="compositionally biased region" description="Pro residues" evidence="1">
    <location>
        <begin position="26"/>
        <end position="36"/>
    </location>
</feature>
<evidence type="ECO:0000313" key="3">
    <source>
        <dbReference type="Proteomes" id="UP000214596"/>
    </source>
</evidence>
<dbReference type="EMBL" id="NIXT01000011">
    <property type="protein sequence ID" value="OXE34764.1"/>
    <property type="molecule type" value="Genomic_DNA"/>
</dbReference>
<gene>
    <name evidence="2" type="ORF">CA163_00590</name>
</gene>
<reference evidence="2 3" key="1">
    <citation type="journal article" date="2017" name="Appl. Environ. Microbiol.">
        <title>Parallel evolution of two clades of a major Atlantic endemic Vibrio parahaemolyticus pathogen lineage by independent acquisition of related pathogenicity islands.</title>
        <authorList>
            <person name="Xu F."/>
            <person name="Gonzalez-Escalona N."/>
            <person name="Drees K.P."/>
            <person name="Sebra R.P."/>
            <person name="Cooper V.S."/>
            <person name="Jones S.H."/>
            <person name="Whistler C.A."/>
        </authorList>
    </citation>
    <scope>NUCLEOTIDE SEQUENCE [LARGE SCALE GENOMIC DNA]</scope>
    <source>
        <strain evidence="2 3">MAVP-3</strain>
    </source>
</reference>
<dbReference type="Proteomes" id="UP000214596">
    <property type="component" value="Unassembled WGS sequence"/>
</dbReference>
<proteinExistence type="predicted"/>
<evidence type="ECO:0000256" key="1">
    <source>
        <dbReference type="SAM" id="MobiDB-lite"/>
    </source>
</evidence>
<feature type="non-terminal residue" evidence="2">
    <location>
        <position position="1"/>
    </location>
</feature>
<evidence type="ECO:0000313" key="2">
    <source>
        <dbReference type="EMBL" id="OXE34764.1"/>
    </source>
</evidence>
<dbReference type="AlphaFoldDB" id="A0A227JJX8"/>
<name>A0A227JJX8_VIBPH</name>
<comment type="caution">
    <text evidence="2">The sequence shown here is derived from an EMBL/GenBank/DDBJ whole genome shotgun (WGS) entry which is preliminary data.</text>
</comment>
<sequence length="167" mass="19250">PVVGTVVLLSLGLVFNIWAWWPEPEQPPDPVKPPQPVQTQLPDGTPTVDTAETKAKKKKKASGFGPLEDYDFYITGYAKQIAYAKRLKYAAELDRDLTFYKIYIDVYDGRDKLFSFDHLDLVKIGYQFEVLSDCVYRVTWEETERIFTCGQREKPSDILQQNMPVHI</sequence>
<accession>A0A227JJX8</accession>